<evidence type="ECO:0000259" key="5">
    <source>
        <dbReference type="SMART" id="SM00470"/>
    </source>
</evidence>
<keyword evidence="3" id="KW-0238">DNA-binding</keyword>
<dbReference type="Pfam" id="PF17762">
    <property type="entry name" value="HTH_ParB"/>
    <property type="match status" value="1"/>
</dbReference>
<proteinExistence type="inferred from homology"/>
<dbReference type="PANTHER" id="PTHR33375:SF1">
    <property type="entry name" value="CHROMOSOME-PARTITIONING PROTEIN PARB-RELATED"/>
    <property type="match status" value="1"/>
</dbReference>
<dbReference type="GO" id="GO:0007059">
    <property type="term" value="P:chromosome segregation"/>
    <property type="evidence" value="ECO:0007669"/>
    <property type="project" value="UniProtKB-KW"/>
</dbReference>
<keyword evidence="2" id="KW-0159">Chromosome partition</keyword>
<dbReference type="SUPFAM" id="SSF110849">
    <property type="entry name" value="ParB/Sulfiredoxin"/>
    <property type="match status" value="1"/>
</dbReference>
<dbReference type="NCBIfam" id="TIGR00180">
    <property type="entry name" value="parB_part"/>
    <property type="match status" value="1"/>
</dbReference>
<feature type="non-terminal residue" evidence="6">
    <location>
        <position position="1"/>
    </location>
</feature>
<dbReference type="EMBL" id="UINC01019687">
    <property type="protein sequence ID" value="SVA83405.1"/>
    <property type="molecule type" value="Genomic_DNA"/>
</dbReference>
<organism evidence="6">
    <name type="scientific">marine metagenome</name>
    <dbReference type="NCBI Taxonomy" id="408172"/>
    <lineage>
        <taxon>unclassified sequences</taxon>
        <taxon>metagenomes</taxon>
        <taxon>ecological metagenomes</taxon>
    </lineage>
</organism>
<dbReference type="Gene3D" id="3.90.1530.30">
    <property type="match status" value="1"/>
</dbReference>
<dbReference type="InterPro" id="IPR050336">
    <property type="entry name" value="Chromosome_partition/occlusion"/>
</dbReference>
<feature type="region of interest" description="Disordered" evidence="4">
    <location>
        <begin position="1"/>
        <end position="46"/>
    </location>
</feature>
<dbReference type="InterPro" id="IPR057240">
    <property type="entry name" value="ParB_dimer_C"/>
</dbReference>
<dbReference type="PANTHER" id="PTHR33375">
    <property type="entry name" value="CHROMOSOME-PARTITIONING PROTEIN PARB-RELATED"/>
    <property type="match status" value="1"/>
</dbReference>
<feature type="region of interest" description="Disordered" evidence="4">
    <location>
        <begin position="217"/>
        <end position="242"/>
    </location>
</feature>
<dbReference type="Pfam" id="PF23552">
    <property type="entry name" value="ParB_C"/>
    <property type="match status" value="1"/>
</dbReference>
<evidence type="ECO:0000256" key="1">
    <source>
        <dbReference type="ARBA" id="ARBA00006295"/>
    </source>
</evidence>
<dbReference type="Pfam" id="PF02195">
    <property type="entry name" value="ParB_N"/>
    <property type="match status" value="1"/>
</dbReference>
<dbReference type="Gene3D" id="1.10.10.2830">
    <property type="match status" value="1"/>
</dbReference>
<accession>A0A381Z2D2</accession>
<dbReference type="SUPFAM" id="SSF109709">
    <property type="entry name" value="KorB DNA-binding domain-like"/>
    <property type="match status" value="1"/>
</dbReference>
<reference evidence="6" key="1">
    <citation type="submission" date="2018-05" db="EMBL/GenBank/DDBJ databases">
        <authorList>
            <person name="Lanie J.A."/>
            <person name="Ng W.-L."/>
            <person name="Kazmierczak K.M."/>
            <person name="Andrzejewski T.M."/>
            <person name="Davidsen T.M."/>
            <person name="Wayne K.J."/>
            <person name="Tettelin H."/>
            <person name="Glass J.I."/>
            <person name="Rusch D."/>
            <person name="Podicherti R."/>
            <person name="Tsui H.-C.T."/>
            <person name="Winkler M.E."/>
        </authorList>
    </citation>
    <scope>NUCLEOTIDE SEQUENCE</scope>
</reference>
<feature type="compositionally biased region" description="Basic and acidic residues" evidence="4">
    <location>
        <begin position="26"/>
        <end position="39"/>
    </location>
</feature>
<comment type="similarity">
    <text evidence="1">Belongs to the ParB family.</text>
</comment>
<dbReference type="GO" id="GO:0003677">
    <property type="term" value="F:DNA binding"/>
    <property type="evidence" value="ECO:0007669"/>
    <property type="project" value="UniProtKB-KW"/>
</dbReference>
<evidence type="ECO:0000256" key="4">
    <source>
        <dbReference type="SAM" id="MobiDB-lite"/>
    </source>
</evidence>
<dbReference type="InterPro" id="IPR041468">
    <property type="entry name" value="HTH_ParB/Spo0J"/>
</dbReference>
<feature type="domain" description="ParB-like N-terminal" evidence="5">
    <location>
        <begin position="31"/>
        <end position="121"/>
    </location>
</feature>
<evidence type="ECO:0000313" key="6">
    <source>
        <dbReference type="EMBL" id="SVA83405.1"/>
    </source>
</evidence>
<evidence type="ECO:0000256" key="3">
    <source>
        <dbReference type="ARBA" id="ARBA00023125"/>
    </source>
</evidence>
<dbReference type="AlphaFoldDB" id="A0A381Z2D2"/>
<dbReference type="FunFam" id="1.10.10.2830:FF:000001">
    <property type="entry name" value="Chromosome partitioning protein ParB"/>
    <property type="match status" value="1"/>
</dbReference>
<protein>
    <recommendedName>
        <fullName evidence="5">ParB-like N-terminal domain-containing protein</fullName>
    </recommendedName>
</protein>
<name>A0A381Z2D2_9ZZZZ</name>
<dbReference type="InterPro" id="IPR004437">
    <property type="entry name" value="ParB/RepB/Spo0J"/>
</dbReference>
<dbReference type="GO" id="GO:0005694">
    <property type="term" value="C:chromosome"/>
    <property type="evidence" value="ECO:0007669"/>
    <property type="project" value="TreeGrafter"/>
</dbReference>
<dbReference type="InterPro" id="IPR036086">
    <property type="entry name" value="ParB/Sulfiredoxin_sf"/>
</dbReference>
<dbReference type="FunFam" id="3.90.1530.30:FF:000001">
    <property type="entry name" value="Chromosome partitioning protein ParB"/>
    <property type="match status" value="1"/>
</dbReference>
<dbReference type="CDD" id="cd16393">
    <property type="entry name" value="SPO0J_N"/>
    <property type="match status" value="1"/>
</dbReference>
<evidence type="ECO:0000256" key="2">
    <source>
        <dbReference type="ARBA" id="ARBA00022829"/>
    </source>
</evidence>
<gene>
    <name evidence="6" type="ORF">METZ01_LOCUS136259</name>
</gene>
<dbReference type="SMART" id="SM00470">
    <property type="entry name" value="ParB"/>
    <property type="match status" value="1"/>
</dbReference>
<sequence>KTMAKTRPALGRGLSALLPEPETSEPTDRSTEVDLDRLTPNRMQPRTAIDQSKLDELAQSIRSSGVIQPIIVRRLDSDSFEIVAGERRWRAAQRAGLLRVPIVVREGSDDKLLELALIENLQRENLNPIEEAEAYEHLLADYGMTQEAVAAAVGKDRATVANYVRLLGLPAELQADVASGALTMGHARTLLSAGGPAAQRRAAREVVARGLSVRETEDHVKKLGQPKPAVSSAPEQDVHDRAAQDQLRAALGTRVRIVRKGGQGRIEIAFTSEAELQRLFEQLTAP</sequence>
<dbReference type="InterPro" id="IPR003115">
    <property type="entry name" value="ParB_N"/>
</dbReference>